<dbReference type="Gene3D" id="1.20.120.530">
    <property type="entry name" value="GntR ligand-binding domain-like"/>
    <property type="match status" value="1"/>
</dbReference>
<evidence type="ECO:0000256" key="3">
    <source>
        <dbReference type="ARBA" id="ARBA00023163"/>
    </source>
</evidence>
<dbReference type="PRINTS" id="PR00035">
    <property type="entry name" value="HTHGNTR"/>
</dbReference>
<reference evidence="5 6" key="1">
    <citation type="submission" date="2023-07" db="EMBL/GenBank/DDBJ databases">
        <title>Genomic Encyclopedia of Type Strains, Phase IV (KMG-IV): sequencing the most valuable type-strain genomes for metagenomic binning, comparative biology and taxonomic classification.</title>
        <authorList>
            <person name="Goeker M."/>
        </authorList>
    </citation>
    <scope>NUCLEOTIDE SEQUENCE [LARGE SCALE GENOMIC DNA]</scope>
    <source>
        <strain evidence="5 6">DSM 9768</strain>
    </source>
</reference>
<protein>
    <submittedName>
        <fullName evidence="5">GntR family transcriptional repressor for pyruvate dehydrogenase complex</fullName>
    </submittedName>
</protein>
<dbReference type="PROSITE" id="PS50949">
    <property type="entry name" value="HTH_GNTR"/>
    <property type="match status" value="1"/>
</dbReference>
<keyword evidence="5" id="KW-0670">Pyruvate</keyword>
<comment type="caution">
    <text evidence="5">The sequence shown here is derived from an EMBL/GenBank/DDBJ whole genome shotgun (WGS) entry which is preliminary data.</text>
</comment>
<dbReference type="Pfam" id="PF00392">
    <property type="entry name" value="GntR"/>
    <property type="match status" value="1"/>
</dbReference>
<gene>
    <name evidence="5" type="ORF">J2S74_000488</name>
</gene>
<dbReference type="PANTHER" id="PTHR43537">
    <property type="entry name" value="TRANSCRIPTIONAL REGULATOR, GNTR FAMILY"/>
    <property type="match status" value="1"/>
</dbReference>
<dbReference type="SMART" id="SM00895">
    <property type="entry name" value="FCD"/>
    <property type="match status" value="1"/>
</dbReference>
<evidence type="ECO:0000259" key="4">
    <source>
        <dbReference type="PROSITE" id="PS50949"/>
    </source>
</evidence>
<keyword evidence="3" id="KW-0804">Transcription</keyword>
<dbReference type="Pfam" id="PF07729">
    <property type="entry name" value="FCD"/>
    <property type="match status" value="1"/>
</dbReference>
<dbReference type="InterPro" id="IPR000524">
    <property type="entry name" value="Tscrpt_reg_HTH_GntR"/>
</dbReference>
<feature type="domain" description="HTH gntR-type" evidence="4">
    <location>
        <begin position="7"/>
        <end position="75"/>
    </location>
</feature>
<proteinExistence type="predicted"/>
<dbReference type="InterPro" id="IPR008920">
    <property type="entry name" value="TF_FadR/GntR_C"/>
</dbReference>
<evidence type="ECO:0000256" key="2">
    <source>
        <dbReference type="ARBA" id="ARBA00023125"/>
    </source>
</evidence>
<name>A0ABT9ZPE6_9BACI</name>
<organism evidence="5 6">
    <name type="scientific">Evansella vedderi</name>
    <dbReference type="NCBI Taxonomy" id="38282"/>
    <lineage>
        <taxon>Bacteria</taxon>
        <taxon>Bacillati</taxon>
        <taxon>Bacillota</taxon>
        <taxon>Bacilli</taxon>
        <taxon>Bacillales</taxon>
        <taxon>Bacillaceae</taxon>
        <taxon>Evansella</taxon>
    </lineage>
</organism>
<dbReference type="SUPFAM" id="SSF48008">
    <property type="entry name" value="GntR ligand-binding domain-like"/>
    <property type="match status" value="1"/>
</dbReference>
<dbReference type="SUPFAM" id="SSF46785">
    <property type="entry name" value="Winged helix' DNA-binding domain"/>
    <property type="match status" value="1"/>
</dbReference>
<dbReference type="PANTHER" id="PTHR43537:SF5">
    <property type="entry name" value="UXU OPERON TRANSCRIPTIONAL REGULATOR"/>
    <property type="match status" value="1"/>
</dbReference>
<dbReference type="CDD" id="cd07377">
    <property type="entry name" value="WHTH_GntR"/>
    <property type="match status" value="1"/>
</dbReference>
<dbReference type="SMART" id="SM00345">
    <property type="entry name" value="HTH_GNTR"/>
    <property type="match status" value="1"/>
</dbReference>
<sequence>MEMIRRQKIYEIVANKIKEKIKNGELKPGDKLETVEQMAKSYGVGRSAIREALTTLRGMGLIEMKQGEGTFVKEYDYSHFIPSKDSLLLLDKKELRDLFEVRKILETSTAFIAAQNRNKDDLTLIKNALDKMTTAVDNEEQVERADVEFHLAIAEATHNSFLIELMHHISDALFSTMRESRRFWQSSEKLTLQRLYLEHESIYHAIVDQNSELAKEIMQSHLEKVKGGLHSMEKDEQ</sequence>
<evidence type="ECO:0000256" key="1">
    <source>
        <dbReference type="ARBA" id="ARBA00023015"/>
    </source>
</evidence>
<dbReference type="EMBL" id="JAUSUG010000001">
    <property type="protein sequence ID" value="MDQ0253116.1"/>
    <property type="molecule type" value="Genomic_DNA"/>
</dbReference>
<keyword evidence="6" id="KW-1185">Reference proteome</keyword>
<evidence type="ECO:0000313" key="6">
    <source>
        <dbReference type="Proteomes" id="UP001230005"/>
    </source>
</evidence>
<keyword evidence="1" id="KW-0805">Transcription regulation</keyword>
<evidence type="ECO:0000313" key="5">
    <source>
        <dbReference type="EMBL" id="MDQ0253116.1"/>
    </source>
</evidence>
<dbReference type="InterPro" id="IPR036388">
    <property type="entry name" value="WH-like_DNA-bd_sf"/>
</dbReference>
<keyword evidence="2" id="KW-0238">DNA-binding</keyword>
<dbReference type="InterPro" id="IPR036390">
    <property type="entry name" value="WH_DNA-bd_sf"/>
</dbReference>
<dbReference type="Gene3D" id="1.10.10.10">
    <property type="entry name" value="Winged helix-like DNA-binding domain superfamily/Winged helix DNA-binding domain"/>
    <property type="match status" value="1"/>
</dbReference>
<dbReference type="Proteomes" id="UP001230005">
    <property type="component" value="Unassembled WGS sequence"/>
</dbReference>
<dbReference type="InterPro" id="IPR011711">
    <property type="entry name" value="GntR_C"/>
</dbReference>
<accession>A0ABT9ZPE6</accession>